<dbReference type="GO" id="GO:0008484">
    <property type="term" value="F:sulfuric ester hydrolase activity"/>
    <property type="evidence" value="ECO:0007669"/>
    <property type="project" value="TreeGrafter"/>
</dbReference>
<feature type="chain" id="PRO_5029002277" evidence="3">
    <location>
        <begin position="26"/>
        <end position="521"/>
    </location>
</feature>
<evidence type="ECO:0000313" key="5">
    <source>
        <dbReference type="EMBL" id="VGO19535.1"/>
    </source>
</evidence>
<keyword evidence="3" id="KW-0732">Signal</keyword>
<dbReference type="SUPFAM" id="SSF53649">
    <property type="entry name" value="Alkaline phosphatase-like"/>
    <property type="match status" value="1"/>
</dbReference>
<dbReference type="RefSeq" id="WP_168433108.1">
    <property type="nucleotide sequence ID" value="NZ_CAAHFH010000001.1"/>
</dbReference>
<dbReference type="EMBL" id="CAAHFH010000001">
    <property type="protein sequence ID" value="VGO19535.1"/>
    <property type="molecule type" value="Genomic_DNA"/>
</dbReference>
<dbReference type="AlphaFoldDB" id="A0A6C2UH70"/>
<keyword evidence="2" id="KW-0378">Hydrolase</keyword>
<feature type="signal peptide" evidence="3">
    <location>
        <begin position="1"/>
        <end position="25"/>
    </location>
</feature>
<dbReference type="PANTHER" id="PTHR45953">
    <property type="entry name" value="IDURONATE 2-SULFATASE"/>
    <property type="match status" value="1"/>
</dbReference>
<dbReference type="InterPro" id="IPR017850">
    <property type="entry name" value="Alkaline_phosphatase_core_sf"/>
</dbReference>
<feature type="domain" description="Sulfatase N-terminal" evidence="4">
    <location>
        <begin position="27"/>
        <end position="327"/>
    </location>
</feature>
<proteinExistence type="predicted"/>
<evidence type="ECO:0000256" key="3">
    <source>
        <dbReference type="SAM" id="SignalP"/>
    </source>
</evidence>
<dbReference type="Gene3D" id="3.40.720.10">
    <property type="entry name" value="Alkaline Phosphatase, subunit A"/>
    <property type="match status" value="1"/>
</dbReference>
<evidence type="ECO:0000259" key="4">
    <source>
        <dbReference type="Pfam" id="PF00884"/>
    </source>
</evidence>
<reference evidence="5 6" key="1">
    <citation type="submission" date="2019-04" db="EMBL/GenBank/DDBJ databases">
        <authorList>
            <person name="Van Vliet M D."/>
        </authorList>
    </citation>
    <scope>NUCLEOTIDE SEQUENCE [LARGE SCALE GENOMIC DNA]</scope>
    <source>
        <strain evidence="5 6">F21</strain>
    </source>
</reference>
<evidence type="ECO:0000313" key="6">
    <source>
        <dbReference type="Proteomes" id="UP000346198"/>
    </source>
</evidence>
<organism evidence="5 6">
    <name type="scientific">Pontiella sulfatireligans</name>
    <dbReference type="NCBI Taxonomy" id="2750658"/>
    <lineage>
        <taxon>Bacteria</taxon>
        <taxon>Pseudomonadati</taxon>
        <taxon>Kiritimatiellota</taxon>
        <taxon>Kiritimatiellia</taxon>
        <taxon>Kiritimatiellales</taxon>
        <taxon>Pontiellaceae</taxon>
        <taxon>Pontiella</taxon>
    </lineage>
</organism>
<dbReference type="PANTHER" id="PTHR45953:SF1">
    <property type="entry name" value="IDURONATE 2-SULFATASE"/>
    <property type="match status" value="1"/>
</dbReference>
<dbReference type="GO" id="GO:0046872">
    <property type="term" value="F:metal ion binding"/>
    <property type="evidence" value="ECO:0007669"/>
    <property type="project" value="UniProtKB-KW"/>
</dbReference>
<evidence type="ECO:0000256" key="1">
    <source>
        <dbReference type="ARBA" id="ARBA00022723"/>
    </source>
</evidence>
<keyword evidence="1" id="KW-0479">Metal-binding</keyword>
<dbReference type="InterPro" id="IPR000917">
    <property type="entry name" value="Sulfatase_N"/>
</dbReference>
<accession>A0A6C2UH70</accession>
<protein>
    <submittedName>
        <fullName evidence="5">Arylsulfatase</fullName>
    </submittedName>
</protein>
<dbReference type="GO" id="GO:0005737">
    <property type="term" value="C:cytoplasm"/>
    <property type="evidence" value="ECO:0007669"/>
    <property type="project" value="TreeGrafter"/>
</dbReference>
<dbReference type="CDD" id="cd16027">
    <property type="entry name" value="SGSH"/>
    <property type="match status" value="1"/>
</dbReference>
<sequence>MKKQIWIFGVVSVVSAILQAGTAQARPNFLIIVADDLNHDSLGFSGAGIAPDVTPNLDRLASQSYYIENGFSTVAVCQPSRQSMLTGRYPGKYGSEGFFPIGKEVETVTARLKKHGYITATLHKVHHMLPVENFAWDYTAQQFGIEEEDFIVGRSPDLFYKSVSQLAELSRERDAPFIFVANSADPHRPFSGNAKEEKKFMPTRYQEIPPPSRTYSPEEINVPAVLPDLPGVRQELAYYANSVRRLDDTVGACMKALRDSDVEGQTVVIFVADNGMALPFAKFDCYLDSNKTPILFRLPDGVGAGKKNSNALVSLIDITPTLLELAQLPPMEGIDGNSLVPVFQAAEEGKMSSFRDYVVTFRHEDIFYANYIKMFSEGNPGFLDGLKAKGWRLRPDHPSPGTYSLDRNMRMIFDGRYSYIYNHWMMHGKKRVTHPSNMTFDAMLKGAKSDPILAERLDSFMYRAPEELYDYTKDRDARKNLMGSPEYRGVSERLKKELLDWMQRNDDPQMDDFSSDAGLIR</sequence>
<dbReference type="Pfam" id="PF00884">
    <property type="entry name" value="Sulfatase"/>
    <property type="match status" value="1"/>
</dbReference>
<evidence type="ECO:0000256" key="2">
    <source>
        <dbReference type="ARBA" id="ARBA00022801"/>
    </source>
</evidence>
<dbReference type="Proteomes" id="UP000346198">
    <property type="component" value="Unassembled WGS sequence"/>
</dbReference>
<keyword evidence="6" id="KW-1185">Reference proteome</keyword>
<name>A0A6C2UH70_9BACT</name>
<gene>
    <name evidence="5" type="ORF">SCARR_01594</name>
</gene>